<feature type="transmembrane region" description="Helical" evidence="1">
    <location>
        <begin position="14"/>
        <end position="33"/>
    </location>
</feature>
<sequence>MNNYSRYILHNKSALVGMVLASFYFGFIFPCLINK</sequence>
<dbReference type="AlphaFoldDB" id="A0A6V8LYX8"/>
<evidence type="ECO:0000313" key="2">
    <source>
        <dbReference type="EMBL" id="GFK96000.1"/>
    </source>
</evidence>
<keyword evidence="1" id="KW-0472">Membrane</keyword>
<evidence type="ECO:0000256" key="1">
    <source>
        <dbReference type="SAM" id="Phobius"/>
    </source>
</evidence>
<gene>
    <name evidence="2" type="ORF">NNJEOMEG_03874</name>
</gene>
<reference evidence="2 3" key="1">
    <citation type="submission" date="2020-04" db="EMBL/GenBank/DDBJ databases">
        <authorList>
            <consortium name="Desulfovibrio sp. FSS-1 genome sequencing consortium"/>
            <person name="Shimoshige H."/>
            <person name="Kobayashi H."/>
            <person name="Maekawa T."/>
        </authorList>
    </citation>
    <scope>NUCLEOTIDE SEQUENCE [LARGE SCALE GENOMIC DNA]</scope>
    <source>
        <strain evidence="2 3">SIID29052-01</strain>
    </source>
</reference>
<evidence type="ECO:0000313" key="3">
    <source>
        <dbReference type="Proteomes" id="UP000494245"/>
    </source>
</evidence>
<name>A0A6V8LYX8_9BACT</name>
<comment type="caution">
    <text evidence="2">The sequence shown here is derived from an EMBL/GenBank/DDBJ whole genome shotgun (WGS) entry which is preliminary data.</text>
</comment>
<dbReference type="EMBL" id="BLTE01000028">
    <property type="protein sequence ID" value="GFK96000.1"/>
    <property type="molecule type" value="Genomic_DNA"/>
</dbReference>
<keyword evidence="1" id="KW-0812">Transmembrane</keyword>
<dbReference type="Proteomes" id="UP000494245">
    <property type="component" value="Unassembled WGS sequence"/>
</dbReference>
<keyword evidence="1" id="KW-1133">Transmembrane helix</keyword>
<protein>
    <submittedName>
        <fullName evidence="2">Uncharacterized protein</fullName>
    </submittedName>
</protein>
<proteinExistence type="predicted"/>
<reference evidence="2 3" key="2">
    <citation type="submission" date="2020-05" db="EMBL/GenBank/DDBJ databases">
        <title>Draft genome sequence of Desulfovibrio sp. strainFSS-1.</title>
        <authorList>
            <person name="Shimoshige H."/>
            <person name="Kobayashi H."/>
            <person name="Maekawa T."/>
        </authorList>
    </citation>
    <scope>NUCLEOTIDE SEQUENCE [LARGE SCALE GENOMIC DNA]</scope>
    <source>
        <strain evidence="2 3">SIID29052-01</strain>
    </source>
</reference>
<organism evidence="2 3">
    <name type="scientific">Fundidesulfovibrio magnetotacticus</name>
    <dbReference type="NCBI Taxonomy" id="2730080"/>
    <lineage>
        <taxon>Bacteria</taxon>
        <taxon>Pseudomonadati</taxon>
        <taxon>Thermodesulfobacteriota</taxon>
        <taxon>Desulfovibrionia</taxon>
        <taxon>Desulfovibrionales</taxon>
        <taxon>Desulfovibrionaceae</taxon>
        <taxon>Fundidesulfovibrio</taxon>
    </lineage>
</organism>
<accession>A0A6V8LYX8</accession>
<keyword evidence="3" id="KW-1185">Reference proteome</keyword>